<evidence type="ECO:0000256" key="1">
    <source>
        <dbReference type="ARBA" id="ARBA00022723"/>
    </source>
</evidence>
<dbReference type="SMART" id="SM00729">
    <property type="entry name" value="Elp3"/>
    <property type="match status" value="1"/>
</dbReference>
<organism evidence="5">
    <name type="scientific">Thermodesulfovibrio aggregans</name>
    <dbReference type="NCBI Taxonomy" id="86166"/>
    <lineage>
        <taxon>Bacteria</taxon>
        <taxon>Pseudomonadati</taxon>
        <taxon>Nitrospirota</taxon>
        <taxon>Thermodesulfovibrionia</taxon>
        <taxon>Thermodesulfovibrionales</taxon>
        <taxon>Thermodesulfovibrionaceae</taxon>
        <taxon>Thermodesulfovibrio</taxon>
    </lineage>
</organism>
<dbReference type="PANTHER" id="PTHR43432:SF3">
    <property type="entry name" value="SLR0285 PROTEIN"/>
    <property type="match status" value="1"/>
</dbReference>
<evidence type="ECO:0000256" key="2">
    <source>
        <dbReference type="ARBA" id="ARBA00023004"/>
    </source>
</evidence>
<dbReference type="GO" id="GO:0046872">
    <property type="term" value="F:metal ion binding"/>
    <property type="evidence" value="ECO:0007669"/>
    <property type="project" value="UniProtKB-KW"/>
</dbReference>
<evidence type="ECO:0000313" key="5">
    <source>
        <dbReference type="EMBL" id="HGG98916.1"/>
    </source>
</evidence>
<dbReference type="GO" id="GO:0051536">
    <property type="term" value="F:iron-sulfur cluster binding"/>
    <property type="evidence" value="ECO:0007669"/>
    <property type="project" value="UniProtKB-KW"/>
</dbReference>
<dbReference type="SFLD" id="SFLDG01084">
    <property type="entry name" value="Uncharacterised_Radical_SAM_Su"/>
    <property type="match status" value="1"/>
</dbReference>
<comment type="caution">
    <text evidence="5">The sequence shown here is derived from an EMBL/GenBank/DDBJ whole genome shotgun (WGS) entry which is preliminary data.</text>
</comment>
<evidence type="ECO:0000256" key="3">
    <source>
        <dbReference type="ARBA" id="ARBA00023014"/>
    </source>
</evidence>
<protein>
    <submittedName>
        <fullName evidence="5">Radical SAM protein</fullName>
    </submittedName>
</protein>
<dbReference type="Pfam" id="PF04055">
    <property type="entry name" value="Radical_SAM"/>
    <property type="match status" value="1"/>
</dbReference>
<keyword evidence="3" id="KW-0411">Iron-sulfur</keyword>
<dbReference type="SFLD" id="SFLDS00029">
    <property type="entry name" value="Radical_SAM"/>
    <property type="match status" value="1"/>
</dbReference>
<evidence type="ECO:0000259" key="4">
    <source>
        <dbReference type="SMART" id="SM00729"/>
    </source>
</evidence>
<dbReference type="GO" id="GO:0003824">
    <property type="term" value="F:catalytic activity"/>
    <property type="evidence" value="ECO:0007669"/>
    <property type="project" value="InterPro"/>
</dbReference>
<keyword evidence="2" id="KW-0408">Iron</keyword>
<feature type="domain" description="Elp3/MiaA/NifB-like radical SAM core" evidence="4">
    <location>
        <begin position="18"/>
        <end position="227"/>
    </location>
</feature>
<dbReference type="InterPro" id="IPR006638">
    <property type="entry name" value="Elp3/MiaA/NifB-like_rSAM"/>
</dbReference>
<dbReference type="EMBL" id="DTHO01000003">
    <property type="protein sequence ID" value="HGG98916.1"/>
    <property type="molecule type" value="Genomic_DNA"/>
</dbReference>
<reference evidence="5" key="1">
    <citation type="journal article" date="2020" name="mSystems">
        <title>Genome- and Community-Level Interaction Insights into Carbon Utilization and Element Cycling Functions of Hydrothermarchaeota in Hydrothermal Sediment.</title>
        <authorList>
            <person name="Zhou Z."/>
            <person name="Liu Y."/>
            <person name="Xu W."/>
            <person name="Pan J."/>
            <person name="Luo Z.H."/>
            <person name="Li M."/>
        </authorList>
    </citation>
    <scope>NUCLEOTIDE SEQUENCE [LARGE SCALE GENOMIC DNA]</scope>
    <source>
        <strain evidence="5">SpSt-788</strain>
    </source>
</reference>
<dbReference type="CDD" id="cd01335">
    <property type="entry name" value="Radical_SAM"/>
    <property type="match status" value="1"/>
</dbReference>
<dbReference type="InterPro" id="IPR040086">
    <property type="entry name" value="MJ0683-like"/>
</dbReference>
<keyword evidence="1" id="KW-0479">Metal-binding</keyword>
<dbReference type="InterPro" id="IPR007197">
    <property type="entry name" value="rSAM"/>
</dbReference>
<accession>A0A7C4AII8</accession>
<sequence length="296" mass="34094">MYISQFDPWKSELCTCPPKYSLNPYTGCVHGCLYCYASSYIKDFFHLREKKNLIEKLKREIKKIPENSLVSLCNTSDPYPPVEKNRKLTRKCLEIFKEHHMRVIIITKSDIVLRDIDLLKEMSSCVTFTITTLKYDKILEPNAPSSVERLKAVERLSKEKIPVGIRLDPIIPLLNEEETEAILKEAKNCGAEHVTASTFKPRWDSWKRISQAFPAMAEKIKNLYFKEGTKISNSWYLPESLRKDLMIKVRQICDSLFLTFSSCREGFPELNSSPSCDGSHLASERSFSEAQASTLF</sequence>
<dbReference type="AlphaFoldDB" id="A0A7C4AII8"/>
<dbReference type="Gene3D" id="3.80.30.30">
    <property type="match status" value="1"/>
</dbReference>
<dbReference type="InterPro" id="IPR058240">
    <property type="entry name" value="rSAM_sf"/>
</dbReference>
<dbReference type="PANTHER" id="PTHR43432">
    <property type="entry name" value="SLR0285 PROTEIN"/>
    <property type="match status" value="1"/>
</dbReference>
<gene>
    <name evidence="5" type="ORF">ENV75_00435</name>
</gene>
<dbReference type="SUPFAM" id="SSF102114">
    <property type="entry name" value="Radical SAM enzymes"/>
    <property type="match status" value="1"/>
</dbReference>
<proteinExistence type="predicted"/>
<name>A0A7C4AII8_9BACT</name>